<dbReference type="GO" id="GO:0004857">
    <property type="term" value="F:enzyme inhibitor activity"/>
    <property type="evidence" value="ECO:0007669"/>
    <property type="project" value="InterPro"/>
</dbReference>
<dbReference type="SUPFAM" id="SSF56219">
    <property type="entry name" value="DNase I-like"/>
    <property type="match status" value="1"/>
</dbReference>
<dbReference type="Gene3D" id="3.60.10.10">
    <property type="entry name" value="Endonuclease/exonuclease/phosphatase"/>
    <property type="match status" value="1"/>
</dbReference>
<name>A0AAV5IDK3_9ROSI</name>
<dbReference type="Proteomes" id="UP001054252">
    <property type="component" value="Unassembled WGS sequence"/>
</dbReference>
<dbReference type="SUPFAM" id="SSF101148">
    <property type="entry name" value="Plant invertase/pectin methylesterase inhibitor"/>
    <property type="match status" value="1"/>
</dbReference>
<dbReference type="PANTHER" id="PTHR33116">
    <property type="entry name" value="REVERSE TRANSCRIPTASE ZINC-BINDING DOMAIN-CONTAINING PROTEIN-RELATED-RELATED"/>
    <property type="match status" value="1"/>
</dbReference>
<dbReference type="Pfam" id="PF04043">
    <property type="entry name" value="PMEI"/>
    <property type="match status" value="1"/>
</dbReference>
<dbReference type="PANTHER" id="PTHR33116:SF78">
    <property type="entry name" value="OS12G0587133 PROTEIN"/>
    <property type="match status" value="1"/>
</dbReference>
<evidence type="ECO:0000313" key="4">
    <source>
        <dbReference type="Proteomes" id="UP001054252"/>
    </source>
</evidence>
<reference evidence="3 4" key="1">
    <citation type="journal article" date="2021" name="Commun. Biol.">
        <title>The genome of Shorea leprosula (Dipterocarpaceae) highlights the ecological relevance of drought in aseasonal tropical rainforests.</title>
        <authorList>
            <person name="Ng K.K.S."/>
            <person name="Kobayashi M.J."/>
            <person name="Fawcett J.A."/>
            <person name="Hatakeyama M."/>
            <person name="Paape T."/>
            <person name="Ng C.H."/>
            <person name="Ang C.C."/>
            <person name="Tnah L.H."/>
            <person name="Lee C.T."/>
            <person name="Nishiyama T."/>
            <person name="Sese J."/>
            <person name="O'Brien M.J."/>
            <person name="Copetti D."/>
            <person name="Mohd Noor M.I."/>
            <person name="Ong R.C."/>
            <person name="Putra M."/>
            <person name="Sireger I.Z."/>
            <person name="Indrioko S."/>
            <person name="Kosugi Y."/>
            <person name="Izuno A."/>
            <person name="Isagi Y."/>
            <person name="Lee S.L."/>
            <person name="Shimizu K.K."/>
        </authorList>
    </citation>
    <scope>NUCLEOTIDE SEQUENCE [LARGE SCALE GENOMIC DNA]</scope>
    <source>
        <strain evidence="3">214</strain>
    </source>
</reference>
<dbReference type="CDD" id="cd01650">
    <property type="entry name" value="RT_nLTR_like"/>
    <property type="match status" value="1"/>
</dbReference>
<dbReference type="InterPro" id="IPR036691">
    <property type="entry name" value="Endo/exonu/phosph_ase_sf"/>
</dbReference>
<dbReference type="CDD" id="cd15798">
    <property type="entry name" value="PMEI-like_3"/>
    <property type="match status" value="1"/>
</dbReference>
<dbReference type="InterPro" id="IPR000477">
    <property type="entry name" value="RT_dom"/>
</dbReference>
<proteinExistence type="predicted"/>
<keyword evidence="1" id="KW-0472">Membrane</keyword>
<protein>
    <recommendedName>
        <fullName evidence="2">Reverse transcriptase domain-containing protein</fullName>
    </recommendedName>
</protein>
<dbReference type="InterPro" id="IPR035513">
    <property type="entry name" value="Invertase/methylesterase_inhib"/>
</dbReference>
<dbReference type="InterPro" id="IPR043502">
    <property type="entry name" value="DNA/RNA_pol_sf"/>
</dbReference>
<dbReference type="Gene3D" id="1.20.140.40">
    <property type="entry name" value="Invertase/pectin methylesterase inhibitor family protein"/>
    <property type="match status" value="1"/>
</dbReference>
<dbReference type="PROSITE" id="PS50878">
    <property type="entry name" value="RT_POL"/>
    <property type="match status" value="1"/>
</dbReference>
<dbReference type="EMBL" id="BPVZ01000015">
    <property type="protein sequence ID" value="GKV00002.1"/>
    <property type="molecule type" value="Genomic_DNA"/>
</dbReference>
<feature type="transmembrane region" description="Helical" evidence="1">
    <location>
        <begin position="31"/>
        <end position="54"/>
    </location>
</feature>
<feature type="domain" description="Reverse transcriptase" evidence="2">
    <location>
        <begin position="496"/>
        <end position="774"/>
    </location>
</feature>
<dbReference type="GO" id="GO:0003824">
    <property type="term" value="F:catalytic activity"/>
    <property type="evidence" value="ECO:0007669"/>
    <property type="project" value="InterPro"/>
</dbReference>
<sequence length="1315" mass="150512">MASDGYSFRTYSEADHELEEKAYRRQTLKRLIIIGLSTAVFIAVTISAVVGMVVPQKNTESCASKPITPNWWPPPSTAASGQSIQDMCNTMTLYPSSCTSSITSILEGLSGGLLCIWESTVFKMKEVFEGRSFVGVFGAWGEERIPVHFVNIYSPCTLAGKRELWEELGNLINRRKGRWCVGGDFNAVTRVEERAGCKDPTIEMNDFNSFIHDAGLIDLPLIGRKYTWYSSNGRQMSRIDRFLISVDWLEKWGDVKQWGLGRSVSDHCPLVLKNEKVDWGPKPFKFFDAWLEQPDCKELIRKTWNSAAEEGRKGFRLKEKLKGTKKALKEWSGSHMSELDSKIKEAEKMIASLDEKGESVQLSEEENIRRKGCFLDLWKNLRIKERIWRRNELNSIQVNGKQLREVGELKEGVAKYFQDLFTEYDRRRPKLDGINFKQLSHEDNETLMAEFTEVEVKNAVWDCEPTKSPGPDGFNFKFIKAMWEDIKEDIMGYIQEFHERGKMEKGANASFIVLIPKVENPQRIEDYRPISLIGVMYKILAKLLANRLRKVLDKIIGEQQMAFIKGRQLLDGVIIANEVIEEVRRKKKSSFLFKVDFEKAYDKVSWDFIDYMLMRMGFAAKWRKWMKECLQSSTVSILINGSPTRQFSVSKGIRQGDPLSPFLFLIVAEGLNGLMASAVDKNLFKGARIGNVDVTVSHLQFADDTIFFGEASKENIQVIKCVLRTFELASGLKINYGKSQLMGIGVEEDWQKRMAYILHCKEGVLPVKYLGIQIGGNHRKLSMWQPLVNSFKTKLASWKGRGLSMGGRIALINSVLSSLPVFQMSAYLLPKGILYTLDKIRRNFLWGGEGEGKKINWVCWERVCRAKEEGGLGVKDLQKFNVALMGKWLSRKVGSLWWRDIRRLKAGEGVNVRGLWEDFRLKIGEGRGVKFWWDTWCGEECLANKFPRLYLLSTGKEKECHEMGNEDRTLWKWNLSWRRNLLEWEEEAVRELQGMIEGVKITPGCPNRWEWSHSTEGQYSTKIAYQKLSMPRKNPEEEKIFKRVWNPIVPTKVAALNWKTLLDRIPSKLNLIKRGIIKDMAEGNCVLCNEEIEDADHLFLKCKVARGLWQACANWWGTNFTLHRDCWTTFQHFGTWTTKPCISEGWDCIWSTVSLNELANISSLLSPKSIVSLERTDAVLHGALDVCRDLNKDAIGNIIKSFASVQMSQGKVVLSTDTVNDIRVWLNAAVTYQKICLDGLKKVANETALARYIGNVMRNSTEFTSNSLEIASKIMTYLHYFQTPIHNRKLLRIDGGAGARILQEEIQTPDLTASW</sequence>
<dbReference type="SUPFAM" id="SSF56672">
    <property type="entry name" value="DNA/RNA polymerases"/>
    <property type="match status" value="1"/>
</dbReference>
<evidence type="ECO:0000313" key="3">
    <source>
        <dbReference type="EMBL" id="GKV00002.1"/>
    </source>
</evidence>
<accession>A0AAV5IDK3</accession>
<keyword evidence="4" id="KW-1185">Reference proteome</keyword>
<keyword evidence="1" id="KW-0812">Transmembrane</keyword>
<dbReference type="SMART" id="SM00856">
    <property type="entry name" value="PMEI"/>
    <property type="match status" value="1"/>
</dbReference>
<dbReference type="InterPro" id="IPR005135">
    <property type="entry name" value="Endo/exonuclease/phosphatase"/>
</dbReference>
<dbReference type="InterPro" id="IPR026960">
    <property type="entry name" value="RVT-Znf"/>
</dbReference>
<dbReference type="Pfam" id="PF03372">
    <property type="entry name" value="Exo_endo_phos"/>
    <property type="match status" value="1"/>
</dbReference>
<evidence type="ECO:0000259" key="2">
    <source>
        <dbReference type="PROSITE" id="PS50878"/>
    </source>
</evidence>
<organism evidence="3 4">
    <name type="scientific">Rubroshorea leprosula</name>
    <dbReference type="NCBI Taxonomy" id="152421"/>
    <lineage>
        <taxon>Eukaryota</taxon>
        <taxon>Viridiplantae</taxon>
        <taxon>Streptophyta</taxon>
        <taxon>Embryophyta</taxon>
        <taxon>Tracheophyta</taxon>
        <taxon>Spermatophyta</taxon>
        <taxon>Magnoliopsida</taxon>
        <taxon>eudicotyledons</taxon>
        <taxon>Gunneridae</taxon>
        <taxon>Pentapetalae</taxon>
        <taxon>rosids</taxon>
        <taxon>malvids</taxon>
        <taxon>Malvales</taxon>
        <taxon>Dipterocarpaceae</taxon>
        <taxon>Rubroshorea</taxon>
    </lineage>
</organism>
<gene>
    <name evidence="3" type="ORF">SLEP1_g12766</name>
</gene>
<dbReference type="Pfam" id="PF13966">
    <property type="entry name" value="zf-RVT"/>
    <property type="match status" value="1"/>
</dbReference>
<keyword evidence="1" id="KW-1133">Transmembrane helix</keyword>
<evidence type="ECO:0000256" key="1">
    <source>
        <dbReference type="SAM" id="Phobius"/>
    </source>
</evidence>
<comment type="caution">
    <text evidence="3">The sequence shown here is derived from an EMBL/GenBank/DDBJ whole genome shotgun (WGS) entry which is preliminary data.</text>
</comment>
<dbReference type="InterPro" id="IPR006501">
    <property type="entry name" value="Pectinesterase_inhib_dom"/>
</dbReference>
<dbReference type="Pfam" id="PF00078">
    <property type="entry name" value="RVT_1"/>
    <property type="match status" value="1"/>
</dbReference>